<dbReference type="InterPro" id="IPR000477">
    <property type="entry name" value="RT_dom"/>
</dbReference>
<reference evidence="2 3" key="1">
    <citation type="submission" date="2017-11" db="EMBL/GenBank/DDBJ databases">
        <title>De-novo sequencing of pomegranate (Punica granatum L.) genome.</title>
        <authorList>
            <person name="Akparov Z."/>
            <person name="Amiraslanov A."/>
            <person name="Hajiyeva S."/>
            <person name="Abbasov M."/>
            <person name="Kaur K."/>
            <person name="Hamwieh A."/>
            <person name="Solovyev V."/>
            <person name="Salamov A."/>
            <person name="Braich B."/>
            <person name="Kosarev P."/>
            <person name="Mahmoud A."/>
            <person name="Hajiyev E."/>
            <person name="Babayeva S."/>
            <person name="Izzatullayeva V."/>
            <person name="Mammadov A."/>
            <person name="Mammadov A."/>
            <person name="Sharifova S."/>
            <person name="Ojaghi J."/>
            <person name="Eynullazada K."/>
            <person name="Bayramov B."/>
            <person name="Abdulazimova A."/>
            <person name="Shahmuradov I."/>
        </authorList>
    </citation>
    <scope>NUCLEOTIDE SEQUENCE [LARGE SCALE GENOMIC DNA]</scope>
    <source>
        <strain evidence="3">cv. AG2017</strain>
        <tissue evidence="2">Leaf</tissue>
    </source>
</reference>
<accession>A0A2I0HHS4</accession>
<gene>
    <name evidence="2" type="ORF">CRG98_048386</name>
</gene>
<keyword evidence="3" id="KW-1185">Reference proteome</keyword>
<organism evidence="2 3">
    <name type="scientific">Punica granatum</name>
    <name type="common">Pomegranate</name>
    <dbReference type="NCBI Taxonomy" id="22663"/>
    <lineage>
        <taxon>Eukaryota</taxon>
        <taxon>Viridiplantae</taxon>
        <taxon>Streptophyta</taxon>
        <taxon>Embryophyta</taxon>
        <taxon>Tracheophyta</taxon>
        <taxon>Spermatophyta</taxon>
        <taxon>Magnoliopsida</taxon>
        <taxon>eudicotyledons</taxon>
        <taxon>Gunneridae</taxon>
        <taxon>Pentapetalae</taxon>
        <taxon>rosids</taxon>
        <taxon>malvids</taxon>
        <taxon>Myrtales</taxon>
        <taxon>Lythraceae</taxon>
        <taxon>Punica</taxon>
    </lineage>
</organism>
<comment type="caution">
    <text evidence="2">The sequence shown here is derived from an EMBL/GenBank/DDBJ whole genome shotgun (WGS) entry which is preliminary data.</text>
</comment>
<feature type="domain" description="Reverse transcriptase" evidence="1">
    <location>
        <begin position="21"/>
        <end position="102"/>
    </location>
</feature>
<dbReference type="InterPro" id="IPR052343">
    <property type="entry name" value="Retrotransposon-Effector_Assoc"/>
</dbReference>
<proteinExistence type="predicted"/>
<dbReference type="Proteomes" id="UP000233551">
    <property type="component" value="Unassembled WGS sequence"/>
</dbReference>
<evidence type="ECO:0000313" key="2">
    <source>
        <dbReference type="EMBL" id="PKI31225.1"/>
    </source>
</evidence>
<dbReference type="Pfam" id="PF00078">
    <property type="entry name" value="RVT_1"/>
    <property type="match status" value="1"/>
</dbReference>
<name>A0A2I0HHS4_PUNGR</name>
<protein>
    <recommendedName>
        <fullName evidence="1">Reverse transcriptase domain-containing protein</fullName>
    </recommendedName>
</protein>
<dbReference type="PANTHER" id="PTHR46890:SF48">
    <property type="entry name" value="RNA-DIRECTED DNA POLYMERASE"/>
    <property type="match status" value="1"/>
</dbReference>
<dbReference type="PANTHER" id="PTHR46890">
    <property type="entry name" value="NON-LTR RETROLELEMENT REVERSE TRANSCRIPTASE-LIKE PROTEIN-RELATED"/>
    <property type="match status" value="1"/>
</dbReference>
<dbReference type="AlphaFoldDB" id="A0A2I0HHS4"/>
<evidence type="ECO:0000313" key="3">
    <source>
        <dbReference type="Proteomes" id="UP000233551"/>
    </source>
</evidence>
<sequence>MKEVNGTLLVLTPKTPNPESIHNFWPISLCNVSCKLITKIIANRLQPFMSSLISPNQSSFVLRRHILDNIVIAQELIYSMHRMKKGTGFMTIKVDLEKAYDRLS</sequence>
<evidence type="ECO:0000259" key="1">
    <source>
        <dbReference type="Pfam" id="PF00078"/>
    </source>
</evidence>
<dbReference type="STRING" id="22663.A0A2I0HHS4"/>
<dbReference type="EMBL" id="PGOL01009114">
    <property type="protein sequence ID" value="PKI31225.1"/>
    <property type="molecule type" value="Genomic_DNA"/>
</dbReference>